<dbReference type="GeneID" id="18932774"/>
<keyword evidence="3" id="KW-1185">Reference proteome</keyword>
<name>F4R4M9_MELLP</name>
<dbReference type="InParanoid" id="F4R4M9"/>
<dbReference type="EMBL" id="GL883090">
    <property type="protein sequence ID" value="EGG12970.1"/>
    <property type="molecule type" value="Genomic_DNA"/>
</dbReference>
<feature type="region of interest" description="Disordered" evidence="1">
    <location>
        <begin position="206"/>
        <end position="267"/>
    </location>
</feature>
<accession>F4R4M9</accession>
<gene>
    <name evidence="2" type="ORF">MELLADRAFT_76378</name>
</gene>
<dbReference type="AlphaFoldDB" id="F4R4M9"/>
<sequence length="431" mass="46831">MGVYIDTSYQRINPSLPVPPPTKDGLVGLACPICLSNGRTTPMKYINYLPSGAYKVACGIKPRRGTLGHYYRTWSGAQLRHEVASINAGHWPPLAYCPPKAPALPISNGPTTSNSTPNASQELFQQLFQPTGSHTHPLTPKVKDSIICCGVGGQTGASHKTRDGRKGNKKCLYQACASCCISLGQPSRPCPAKGHSKKEEAPMQAFTGGAPAIHPPFKPSSSSNSIFPPNPSLSSNNPAAAETSANGSHPASLPTHKRIPLQSAPTGGTLAQEFSDIQLAAFFELREARLQSISRTQQVEANESKTVSVIAWLKPNEEPDMFTFVATKWPSFSLQQCQFLVNEAALVEGHSNSTWCRALSVWKHNLNVWCTTPIDVPARHPIFPRTILVKAKNLLHEQCTRFDWMSRTTYETAGPDYTPMLPETPKPTPSV</sequence>
<dbReference type="HOGENOM" id="CLU_739827_0_0_1"/>
<dbReference type="Proteomes" id="UP000001072">
    <property type="component" value="Unassembled WGS sequence"/>
</dbReference>
<reference evidence="3" key="1">
    <citation type="journal article" date="2011" name="Proc. Natl. Acad. Sci. U.S.A.">
        <title>Obligate biotrophy features unraveled by the genomic analysis of rust fungi.</title>
        <authorList>
            <person name="Duplessis S."/>
            <person name="Cuomo C.A."/>
            <person name="Lin Y.-C."/>
            <person name="Aerts A."/>
            <person name="Tisserant E."/>
            <person name="Veneault-Fourrey C."/>
            <person name="Joly D.L."/>
            <person name="Hacquard S."/>
            <person name="Amselem J."/>
            <person name="Cantarel B.L."/>
            <person name="Chiu R."/>
            <person name="Coutinho P.M."/>
            <person name="Feau N."/>
            <person name="Field M."/>
            <person name="Frey P."/>
            <person name="Gelhaye E."/>
            <person name="Goldberg J."/>
            <person name="Grabherr M.G."/>
            <person name="Kodira C.D."/>
            <person name="Kohler A."/>
            <person name="Kuees U."/>
            <person name="Lindquist E.A."/>
            <person name="Lucas S.M."/>
            <person name="Mago R."/>
            <person name="Mauceli E."/>
            <person name="Morin E."/>
            <person name="Murat C."/>
            <person name="Pangilinan J.L."/>
            <person name="Park R."/>
            <person name="Pearson M."/>
            <person name="Quesneville H."/>
            <person name="Rouhier N."/>
            <person name="Sakthikumar S."/>
            <person name="Salamov A.A."/>
            <person name="Schmutz J."/>
            <person name="Selles B."/>
            <person name="Shapiro H."/>
            <person name="Tanguay P."/>
            <person name="Tuskan G.A."/>
            <person name="Henrissat B."/>
            <person name="Van de Peer Y."/>
            <person name="Rouze P."/>
            <person name="Ellis J.G."/>
            <person name="Dodds P.N."/>
            <person name="Schein J.E."/>
            <person name="Zhong S."/>
            <person name="Hamelin R.C."/>
            <person name="Grigoriev I.V."/>
            <person name="Szabo L.J."/>
            <person name="Martin F."/>
        </authorList>
    </citation>
    <scope>NUCLEOTIDE SEQUENCE [LARGE SCALE GENOMIC DNA]</scope>
    <source>
        <strain evidence="3">98AG31 / pathotype 3-4-7</strain>
    </source>
</reference>
<dbReference type="KEGG" id="mlr:MELLADRAFT_76378"/>
<organism evidence="3">
    <name type="scientific">Melampsora larici-populina (strain 98AG31 / pathotype 3-4-7)</name>
    <name type="common">Poplar leaf rust fungus</name>
    <dbReference type="NCBI Taxonomy" id="747676"/>
    <lineage>
        <taxon>Eukaryota</taxon>
        <taxon>Fungi</taxon>
        <taxon>Dikarya</taxon>
        <taxon>Basidiomycota</taxon>
        <taxon>Pucciniomycotina</taxon>
        <taxon>Pucciniomycetes</taxon>
        <taxon>Pucciniales</taxon>
        <taxon>Melampsoraceae</taxon>
        <taxon>Melampsora</taxon>
    </lineage>
</organism>
<feature type="non-terminal residue" evidence="2">
    <location>
        <position position="431"/>
    </location>
</feature>
<dbReference type="VEuPathDB" id="FungiDB:MELLADRAFT_76378"/>
<evidence type="ECO:0000256" key="1">
    <source>
        <dbReference type="SAM" id="MobiDB-lite"/>
    </source>
</evidence>
<dbReference type="eggNOG" id="ENOG502SWXU">
    <property type="taxonomic scope" value="Eukaryota"/>
</dbReference>
<proteinExistence type="predicted"/>
<evidence type="ECO:0000313" key="2">
    <source>
        <dbReference type="EMBL" id="EGG12970.1"/>
    </source>
</evidence>
<protein>
    <submittedName>
        <fullName evidence="2">Uncharacterized protein</fullName>
    </submittedName>
</protein>
<feature type="compositionally biased region" description="Low complexity" evidence="1">
    <location>
        <begin position="219"/>
        <end position="238"/>
    </location>
</feature>
<evidence type="ECO:0000313" key="3">
    <source>
        <dbReference type="Proteomes" id="UP000001072"/>
    </source>
</evidence>
<dbReference type="RefSeq" id="XP_007403908.1">
    <property type="nucleotide sequence ID" value="XM_007403846.1"/>
</dbReference>